<keyword evidence="3" id="KW-0808">Transferase</keyword>
<feature type="transmembrane region" description="Helical" evidence="11">
    <location>
        <begin position="48"/>
        <end position="71"/>
    </location>
</feature>
<keyword evidence="7" id="KW-0443">Lipid metabolism</keyword>
<proteinExistence type="inferred from homology"/>
<comment type="similarity">
    <text evidence="2">Belongs to the carnitine/choline acetyltransferase family.</text>
</comment>
<dbReference type="WBParaSite" id="PTRK_0001065700.1">
    <property type="protein sequence ID" value="PTRK_0001065700.1"/>
    <property type="gene ID" value="PTRK_0001065700"/>
</dbReference>
<evidence type="ECO:0000256" key="11">
    <source>
        <dbReference type="SAM" id="Phobius"/>
    </source>
</evidence>
<protein>
    <submittedName>
        <fullName evidence="14">Carn_acyltransf domain-containing protein</fullName>
    </submittedName>
</protein>
<evidence type="ECO:0000256" key="4">
    <source>
        <dbReference type="ARBA" id="ARBA00022692"/>
    </source>
</evidence>
<dbReference type="FunFam" id="3.30.559.10:FF:000002">
    <property type="entry name" value="carnitine O-palmitoyltransferase 1, liver isoform"/>
    <property type="match status" value="1"/>
</dbReference>
<keyword evidence="13" id="KW-1185">Reference proteome</keyword>
<keyword evidence="4 11" id="KW-0812">Transmembrane</keyword>
<dbReference type="GO" id="GO:0009437">
    <property type="term" value="P:carnitine metabolic process"/>
    <property type="evidence" value="ECO:0007669"/>
    <property type="project" value="TreeGrafter"/>
</dbReference>
<keyword evidence="6 11" id="KW-1133">Transmembrane helix</keyword>
<dbReference type="Proteomes" id="UP000038045">
    <property type="component" value="Unplaced"/>
</dbReference>
<accession>A0A0N4ZQ53</accession>
<name>A0A0N4ZQ53_PARTI</name>
<dbReference type="GO" id="GO:0006631">
    <property type="term" value="P:fatty acid metabolic process"/>
    <property type="evidence" value="ECO:0007669"/>
    <property type="project" value="UniProtKB-KW"/>
</dbReference>
<dbReference type="AlphaFoldDB" id="A0A0N4ZQ53"/>
<dbReference type="SUPFAM" id="SSF52777">
    <property type="entry name" value="CoA-dependent acyltransferases"/>
    <property type="match status" value="2"/>
</dbReference>
<dbReference type="GO" id="GO:0004095">
    <property type="term" value="F:carnitine O-palmitoyltransferase activity"/>
    <property type="evidence" value="ECO:0007669"/>
    <property type="project" value="TreeGrafter"/>
</dbReference>
<dbReference type="PANTHER" id="PTHR22589:SF104">
    <property type="entry name" value="CHOLINE_CARNITINE ACYLTRANSFERASE DOMAIN-CONTAINING PROTEIN"/>
    <property type="match status" value="1"/>
</dbReference>
<reference evidence="14" key="1">
    <citation type="submission" date="2017-02" db="UniProtKB">
        <authorList>
            <consortium name="WormBaseParasite"/>
        </authorList>
    </citation>
    <scope>IDENTIFICATION</scope>
</reference>
<dbReference type="InterPro" id="IPR000542">
    <property type="entry name" value="Carn_acyl_trans"/>
</dbReference>
<keyword evidence="5" id="KW-0276">Fatty acid metabolism</keyword>
<feature type="transmembrane region" description="Helical" evidence="11">
    <location>
        <begin position="92"/>
        <end position="116"/>
    </location>
</feature>
<keyword evidence="9" id="KW-0012">Acyltransferase</keyword>
<dbReference type="Gene3D" id="3.30.559.70">
    <property type="entry name" value="Choline/Carnitine o-acyltransferase, domain 2"/>
    <property type="match status" value="1"/>
</dbReference>
<feature type="domain" description="Choline/carnitine acyltransferase" evidence="12">
    <location>
        <begin position="160"/>
        <end position="739"/>
    </location>
</feature>
<evidence type="ECO:0000256" key="9">
    <source>
        <dbReference type="ARBA" id="ARBA00023315"/>
    </source>
</evidence>
<evidence type="ECO:0000256" key="2">
    <source>
        <dbReference type="ARBA" id="ARBA00005232"/>
    </source>
</evidence>
<feature type="active site" description="Proton acceptor" evidence="10">
    <location>
        <position position="456"/>
    </location>
</feature>
<evidence type="ECO:0000256" key="6">
    <source>
        <dbReference type="ARBA" id="ARBA00022989"/>
    </source>
</evidence>
<dbReference type="GO" id="GO:0005739">
    <property type="term" value="C:mitochondrion"/>
    <property type="evidence" value="ECO:0007669"/>
    <property type="project" value="TreeGrafter"/>
</dbReference>
<evidence type="ECO:0000256" key="10">
    <source>
        <dbReference type="PIRSR" id="PIRSR600542-1"/>
    </source>
</evidence>
<keyword evidence="8 11" id="KW-0472">Membrane</keyword>
<evidence type="ECO:0000256" key="1">
    <source>
        <dbReference type="ARBA" id="ARBA00004141"/>
    </source>
</evidence>
<dbReference type="PANTHER" id="PTHR22589">
    <property type="entry name" value="CARNITINE O-ACYLTRANSFERASE"/>
    <property type="match status" value="1"/>
</dbReference>
<organism evidence="13 14">
    <name type="scientific">Parastrongyloides trichosuri</name>
    <name type="common">Possum-specific nematode worm</name>
    <dbReference type="NCBI Taxonomy" id="131310"/>
    <lineage>
        <taxon>Eukaryota</taxon>
        <taxon>Metazoa</taxon>
        <taxon>Ecdysozoa</taxon>
        <taxon>Nematoda</taxon>
        <taxon>Chromadorea</taxon>
        <taxon>Rhabditida</taxon>
        <taxon>Tylenchina</taxon>
        <taxon>Panagrolaimomorpha</taxon>
        <taxon>Strongyloidoidea</taxon>
        <taxon>Strongyloididae</taxon>
        <taxon>Parastrongyloides</taxon>
    </lineage>
</organism>
<dbReference type="InterPro" id="IPR042231">
    <property type="entry name" value="Cho/carn_acyl_trans_2"/>
</dbReference>
<evidence type="ECO:0000313" key="14">
    <source>
        <dbReference type="WBParaSite" id="PTRK_0001065700.1"/>
    </source>
</evidence>
<evidence type="ECO:0000256" key="3">
    <source>
        <dbReference type="ARBA" id="ARBA00022679"/>
    </source>
</evidence>
<sequence>MVPRTLKEMSSESKIETNYLNEIKKFRRKAESFELNLRNKCFPLKPEWLLSFILSNIVLNYFEMAIFNNFINTLTNHISSIIKMDLPVRIGIIFIIGLTLSTIFVLVARFIFSLLLYYHGWMYEEIGKEPSVMTKIYFMIIKYVYSYSTFLSYEKCMPKMPVPRVKNTIRKYLNTIKPIVDEKEYDDIVKLSKEFEDNVAPGLQTKLYLKWLSSPNYISDWWKEIVYMRNRDSLIRTNVASGDVIYQKTTNIQAARAANVTLIRIRFGKDTIQKQSMKAMSLGGVPLCPVQYKDQHRSIRLPREESDVMTRLVDTKFIAVFYMGVWYKINIFYGNRLLRPSELERAIQKIIDNPKKSNEFEDKISSLTAGNRDLWAKIRREKFNKGINKESLFIIENALEIVFLDDKDWEYDPNKPESYSKECAKALTGDGYMLWCDRVSVQYYSKNGRQAGNAEHSVVDAMIYVHIREYIKYHEEFISTYTDDGHCKGEIEFVPNIEPLKWELDDELICAIKDSYSISKSIADDFTNSYIIFTDYGKNFVKKAKVSPDAYLQMAMQMAYYKDQGKFELTYEPAVMRLFREGRTETVRSCSIESCNFVKGMMDKNFNDYDRFQLLKKACEGHQKYYRDAMTGKGVDRHLFGLYIVSKYYNIQSEFLDKVFKMNYALSTSQTPQHQMVEYAKKLNSDPKLFWPAGGFCCPDGSNYGVCYTVGTSGDIFSFHVTGWKSQKNTNVTRFMGYLLESMKEMKEMVENATKN</sequence>
<dbReference type="InterPro" id="IPR023213">
    <property type="entry name" value="CAT-like_dom_sf"/>
</dbReference>
<dbReference type="GO" id="GO:0016020">
    <property type="term" value="C:membrane"/>
    <property type="evidence" value="ECO:0007669"/>
    <property type="project" value="UniProtKB-SubCell"/>
</dbReference>
<comment type="subcellular location">
    <subcellularLocation>
        <location evidence="1">Membrane</location>
        <topology evidence="1">Multi-pass membrane protein</topology>
    </subcellularLocation>
</comment>
<evidence type="ECO:0000256" key="5">
    <source>
        <dbReference type="ARBA" id="ARBA00022832"/>
    </source>
</evidence>
<dbReference type="STRING" id="131310.A0A0N4ZQ53"/>
<evidence type="ECO:0000256" key="7">
    <source>
        <dbReference type="ARBA" id="ARBA00023098"/>
    </source>
</evidence>
<evidence type="ECO:0000259" key="12">
    <source>
        <dbReference type="Pfam" id="PF00755"/>
    </source>
</evidence>
<dbReference type="Pfam" id="PF00755">
    <property type="entry name" value="Carn_acyltransf"/>
    <property type="match status" value="1"/>
</dbReference>
<dbReference type="Gene3D" id="3.30.559.10">
    <property type="entry name" value="Chloramphenicol acetyltransferase-like domain"/>
    <property type="match status" value="1"/>
</dbReference>
<evidence type="ECO:0000313" key="13">
    <source>
        <dbReference type="Proteomes" id="UP000038045"/>
    </source>
</evidence>
<evidence type="ECO:0000256" key="8">
    <source>
        <dbReference type="ARBA" id="ARBA00023136"/>
    </source>
</evidence>
<dbReference type="InterPro" id="IPR039551">
    <property type="entry name" value="Cho/carn_acyl_trans"/>
</dbReference>